<protein>
    <submittedName>
        <fullName evidence="2">Uncharacterized protein</fullName>
    </submittedName>
</protein>
<accession>A0A0N1I4C9</accession>
<dbReference type="EMBL" id="KQ458593">
    <property type="protein sequence ID" value="KPJ05674.1"/>
    <property type="molecule type" value="Genomic_DNA"/>
</dbReference>
<sequence>MAGFSSGVQKVHCWILVDLDWKVARSARDDLLFFADFKARKLPASISHCVNYVCHRRRFKNSNLGLQRADHARRLADIERDAAERTATIELELIDKKLSAEKSASDKRMQAELEAVEAGSSRGSNRGSRSIHSTVDQWLEGIPRPLEPAAIFAQEPSQPASFSSAPSHIHISTTAPLSPRAIEHGDIALLHKATTSGIPHVFQAGDAIQAHPQAWGPYGTNVAAPPGPLPTFQEVGVTSAPR</sequence>
<dbReference type="Proteomes" id="UP000053268">
    <property type="component" value="Unassembled WGS sequence"/>
</dbReference>
<organism evidence="2 3">
    <name type="scientific">Papilio xuthus</name>
    <name type="common">Asian swallowtail butterfly</name>
    <dbReference type="NCBI Taxonomy" id="66420"/>
    <lineage>
        <taxon>Eukaryota</taxon>
        <taxon>Metazoa</taxon>
        <taxon>Ecdysozoa</taxon>
        <taxon>Arthropoda</taxon>
        <taxon>Hexapoda</taxon>
        <taxon>Insecta</taxon>
        <taxon>Pterygota</taxon>
        <taxon>Neoptera</taxon>
        <taxon>Endopterygota</taxon>
        <taxon>Lepidoptera</taxon>
        <taxon>Glossata</taxon>
        <taxon>Ditrysia</taxon>
        <taxon>Papilionoidea</taxon>
        <taxon>Papilionidae</taxon>
        <taxon>Papilioninae</taxon>
        <taxon>Papilio</taxon>
    </lineage>
</organism>
<evidence type="ECO:0000256" key="1">
    <source>
        <dbReference type="SAM" id="MobiDB-lite"/>
    </source>
</evidence>
<gene>
    <name evidence="2" type="ORF">RR46_00108</name>
</gene>
<feature type="region of interest" description="Disordered" evidence="1">
    <location>
        <begin position="109"/>
        <end position="131"/>
    </location>
</feature>
<keyword evidence="3" id="KW-1185">Reference proteome</keyword>
<proteinExistence type="predicted"/>
<dbReference type="AlphaFoldDB" id="A0A0N1I4C9"/>
<evidence type="ECO:0000313" key="2">
    <source>
        <dbReference type="EMBL" id="KPJ05674.1"/>
    </source>
</evidence>
<name>A0A0N1I4C9_PAPXU</name>
<feature type="compositionally biased region" description="Low complexity" evidence="1">
    <location>
        <begin position="119"/>
        <end position="130"/>
    </location>
</feature>
<evidence type="ECO:0000313" key="3">
    <source>
        <dbReference type="Proteomes" id="UP000053268"/>
    </source>
</evidence>
<reference evidence="2 3" key="1">
    <citation type="journal article" date="2015" name="Nat. Commun.">
        <title>Outbred genome sequencing and CRISPR/Cas9 gene editing in butterflies.</title>
        <authorList>
            <person name="Li X."/>
            <person name="Fan D."/>
            <person name="Zhang W."/>
            <person name="Liu G."/>
            <person name="Zhang L."/>
            <person name="Zhao L."/>
            <person name="Fang X."/>
            <person name="Chen L."/>
            <person name="Dong Y."/>
            <person name="Chen Y."/>
            <person name="Ding Y."/>
            <person name="Zhao R."/>
            <person name="Feng M."/>
            <person name="Zhu Y."/>
            <person name="Feng Y."/>
            <person name="Jiang X."/>
            <person name="Zhu D."/>
            <person name="Xiang H."/>
            <person name="Feng X."/>
            <person name="Li S."/>
            <person name="Wang J."/>
            <person name="Zhang G."/>
            <person name="Kronforst M.R."/>
            <person name="Wang W."/>
        </authorList>
    </citation>
    <scope>NUCLEOTIDE SEQUENCE [LARGE SCALE GENOMIC DNA]</scope>
    <source>
        <strain evidence="2">Ya'a_city_454_Px</strain>
        <tissue evidence="2">Whole body</tissue>
    </source>
</reference>